<evidence type="ECO:0000313" key="2">
    <source>
        <dbReference type="EMBL" id="PZW36459.1"/>
    </source>
</evidence>
<evidence type="ECO:0000313" key="3">
    <source>
        <dbReference type="Proteomes" id="UP000248806"/>
    </source>
</evidence>
<dbReference type="GO" id="GO:0003937">
    <property type="term" value="F:IMP cyclohydrolase activity"/>
    <property type="evidence" value="ECO:0007669"/>
    <property type="project" value="InterPro"/>
</dbReference>
<accession>A0A326UR18</accession>
<comment type="caution">
    <text evidence="2">The sequence shown here is derived from an EMBL/GenBank/DDBJ whole genome shotgun (WGS) entry which is preliminary data.</text>
</comment>
<dbReference type="Gene3D" id="3.60.20.20">
    <property type="entry name" value="Inosine monophosphate cyclohydrolase-like"/>
    <property type="match status" value="1"/>
</dbReference>
<dbReference type="OrthoDB" id="2676808at2"/>
<dbReference type="RefSeq" id="WP_111318720.1">
    <property type="nucleotide sequence ID" value="NZ_BIFX01000001.1"/>
</dbReference>
<evidence type="ECO:0000259" key="1">
    <source>
        <dbReference type="Pfam" id="PF07826"/>
    </source>
</evidence>
<sequence>MTDALALAHQNFKQHIQNNPYPGRGLVIGRSEEENGWFIIYWIMGRSEQSRNRRFVADRNVLRTEPVDARLVEDPSLIIYEAMLDLPYRYLVSNGDQTRTIFETLQAGGTFDEALAKREREPDAPHYTPRISAMLDLQQQTGSVCFSILKASKIDPAYTDRFTYRPAMPEAGFGFGLTTYQGPGNPLPSFSGDPLLLPCQGKAEDVLKTYWEALNAENRISLAVKSISPNGTSRLILHNRFGS</sequence>
<organism evidence="2 3">
    <name type="scientific">Thermosporothrix hazakensis</name>
    <dbReference type="NCBI Taxonomy" id="644383"/>
    <lineage>
        <taxon>Bacteria</taxon>
        <taxon>Bacillati</taxon>
        <taxon>Chloroflexota</taxon>
        <taxon>Ktedonobacteria</taxon>
        <taxon>Ktedonobacterales</taxon>
        <taxon>Thermosporotrichaceae</taxon>
        <taxon>Thermosporothrix</taxon>
    </lineage>
</organism>
<dbReference type="SUPFAM" id="SSF75569">
    <property type="entry name" value="Archaeal IMP cyclohydrolase PurO"/>
    <property type="match status" value="1"/>
</dbReference>
<protein>
    <submittedName>
        <fullName evidence="2">IMP cyclohydrolase-like protein</fullName>
    </submittedName>
</protein>
<dbReference type="InterPro" id="IPR020600">
    <property type="entry name" value="IMP_cyclohydrolase-like"/>
</dbReference>
<reference evidence="2 3" key="1">
    <citation type="submission" date="2018-06" db="EMBL/GenBank/DDBJ databases">
        <title>Genomic Encyclopedia of Archaeal and Bacterial Type Strains, Phase II (KMG-II): from individual species to whole genera.</title>
        <authorList>
            <person name="Goeker M."/>
        </authorList>
    </citation>
    <scope>NUCLEOTIDE SEQUENCE [LARGE SCALE GENOMIC DNA]</scope>
    <source>
        <strain evidence="2 3">ATCC BAA-1881</strain>
    </source>
</reference>
<gene>
    <name evidence="2" type="ORF">EI42_00633</name>
</gene>
<proteinExistence type="predicted"/>
<keyword evidence="2" id="KW-0378">Hydrolase</keyword>
<dbReference type="AlphaFoldDB" id="A0A326UR18"/>
<feature type="domain" description="Inosine monophosphate cyclohydrolase-like" evidence="1">
    <location>
        <begin position="21"/>
        <end position="228"/>
    </location>
</feature>
<name>A0A326UR18_THEHA</name>
<dbReference type="EMBL" id="QKUF01000001">
    <property type="protein sequence ID" value="PZW36459.1"/>
    <property type="molecule type" value="Genomic_DNA"/>
</dbReference>
<dbReference type="InterPro" id="IPR036795">
    <property type="entry name" value="IMP_cyclohydrolase-like_sf"/>
</dbReference>
<dbReference type="Pfam" id="PF07826">
    <property type="entry name" value="IMP_cyclohyd"/>
    <property type="match status" value="1"/>
</dbReference>
<keyword evidence="3" id="KW-1185">Reference proteome</keyword>
<dbReference type="Proteomes" id="UP000248806">
    <property type="component" value="Unassembled WGS sequence"/>
</dbReference>
<dbReference type="GO" id="GO:0006188">
    <property type="term" value="P:IMP biosynthetic process"/>
    <property type="evidence" value="ECO:0007669"/>
    <property type="project" value="InterPro"/>
</dbReference>